<evidence type="ECO:0000256" key="2">
    <source>
        <dbReference type="ARBA" id="ARBA00023235"/>
    </source>
</evidence>
<keyword evidence="1 3" id="KW-0697">Rotamase</keyword>
<comment type="caution">
    <text evidence="5">The sequence shown here is derived from an EMBL/GenBank/DDBJ whole genome shotgun (WGS) entry which is preliminary data.</text>
</comment>
<comment type="catalytic activity">
    <reaction evidence="3">
        <text>[protein]-peptidylproline (omega=180) = [protein]-peptidylproline (omega=0)</text>
        <dbReference type="Rhea" id="RHEA:16237"/>
        <dbReference type="Rhea" id="RHEA-COMP:10747"/>
        <dbReference type="Rhea" id="RHEA-COMP:10748"/>
        <dbReference type="ChEBI" id="CHEBI:83833"/>
        <dbReference type="ChEBI" id="CHEBI:83834"/>
        <dbReference type="EC" id="5.2.1.8"/>
    </reaction>
</comment>
<dbReference type="PRINTS" id="PR00153">
    <property type="entry name" value="CSAPPISMRASE"/>
</dbReference>
<gene>
    <name evidence="5" type="ORF">ACFQ1U_00085</name>
</gene>
<dbReference type="PROSITE" id="PS50072">
    <property type="entry name" value="CSA_PPIASE_2"/>
    <property type="match status" value="1"/>
</dbReference>
<dbReference type="EC" id="5.2.1.8" evidence="3"/>
<dbReference type="GO" id="GO:0003755">
    <property type="term" value="F:peptidyl-prolyl cis-trans isomerase activity"/>
    <property type="evidence" value="ECO:0007669"/>
    <property type="project" value="UniProtKB-EC"/>
</dbReference>
<evidence type="ECO:0000259" key="4">
    <source>
        <dbReference type="PROSITE" id="PS50072"/>
    </source>
</evidence>
<protein>
    <recommendedName>
        <fullName evidence="3">Peptidyl-prolyl cis-trans isomerase</fullName>
        <shortName evidence="3">PPIase</shortName>
        <ecNumber evidence="3">5.2.1.8</ecNumber>
    </recommendedName>
</protein>
<dbReference type="InterPro" id="IPR044666">
    <property type="entry name" value="Cyclophilin_A-like"/>
</dbReference>
<dbReference type="InterPro" id="IPR029000">
    <property type="entry name" value="Cyclophilin-like_dom_sf"/>
</dbReference>
<evidence type="ECO:0000313" key="5">
    <source>
        <dbReference type="EMBL" id="MFD0991590.1"/>
    </source>
</evidence>
<keyword evidence="2 3" id="KW-0413">Isomerase</keyword>
<name>A0ABW3JM45_9FLAO</name>
<comment type="similarity">
    <text evidence="3">Belongs to the cyclophilin-type PPIase family.</text>
</comment>
<evidence type="ECO:0000256" key="3">
    <source>
        <dbReference type="RuleBase" id="RU363019"/>
    </source>
</evidence>
<evidence type="ECO:0000313" key="6">
    <source>
        <dbReference type="Proteomes" id="UP001597062"/>
    </source>
</evidence>
<dbReference type="Gene3D" id="2.40.100.10">
    <property type="entry name" value="Cyclophilin-like"/>
    <property type="match status" value="1"/>
</dbReference>
<evidence type="ECO:0000256" key="1">
    <source>
        <dbReference type="ARBA" id="ARBA00023110"/>
    </source>
</evidence>
<comment type="function">
    <text evidence="3">PPIases accelerate the folding of proteins. It catalyzes the cis-trans isomerization of proline imidic peptide bonds in oligopeptides.</text>
</comment>
<organism evidence="5 6">
    <name type="scientific">Tenacibaculum geojense</name>
    <dbReference type="NCBI Taxonomy" id="915352"/>
    <lineage>
        <taxon>Bacteria</taxon>
        <taxon>Pseudomonadati</taxon>
        <taxon>Bacteroidota</taxon>
        <taxon>Flavobacteriia</taxon>
        <taxon>Flavobacteriales</taxon>
        <taxon>Flavobacteriaceae</taxon>
        <taxon>Tenacibaculum</taxon>
    </lineage>
</organism>
<dbReference type="SUPFAM" id="SSF50891">
    <property type="entry name" value="Cyclophilin-like"/>
    <property type="match status" value="1"/>
</dbReference>
<dbReference type="PANTHER" id="PTHR45625:SF4">
    <property type="entry name" value="PEPTIDYLPROLYL ISOMERASE DOMAIN AND WD REPEAT-CONTAINING PROTEIN 1"/>
    <property type="match status" value="1"/>
</dbReference>
<proteinExistence type="inferred from homology"/>
<keyword evidence="6" id="KW-1185">Reference proteome</keyword>
<dbReference type="PANTHER" id="PTHR45625">
    <property type="entry name" value="PEPTIDYL-PROLYL CIS-TRANS ISOMERASE-RELATED"/>
    <property type="match status" value="1"/>
</dbReference>
<dbReference type="EMBL" id="JBHTJR010000001">
    <property type="protein sequence ID" value="MFD0991590.1"/>
    <property type="molecule type" value="Genomic_DNA"/>
</dbReference>
<dbReference type="Proteomes" id="UP001597062">
    <property type="component" value="Unassembled WGS sequence"/>
</dbReference>
<dbReference type="Pfam" id="PF00160">
    <property type="entry name" value="Pro_isomerase"/>
    <property type="match status" value="1"/>
</dbReference>
<sequence length="232" mass="26644">MKLFKILVIITVFTFLSQCKKEEKNTLKATKNTSKEIKQKTVKKVVKPWDSLNHKNTTAFLTKYGNQHKENKVLIKTSLGNITLRLYEETPLHRASFIFLTKIGYFNSTVFYRIVKNMAVQGGDSDNKTTARIRNKYRNYVIKPEINPYKKHKYGALAAARNLDNNPNKLSSPFDFYIVSNKYGAHHLDGDYTIFGEVISGFSTIQKIAAVKTTPDEWPIEDIPMTIEVLDK</sequence>
<reference evidence="6" key="1">
    <citation type="journal article" date="2019" name="Int. J. Syst. Evol. Microbiol.">
        <title>The Global Catalogue of Microorganisms (GCM) 10K type strain sequencing project: providing services to taxonomists for standard genome sequencing and annotation.</title>
        <authorList>
            <consortium name="The Broad Institute Genomics Platform"/>
            <consortium name="The Broad Institute Genome Sequencing Center for Infectious Disease"/>
            <person name="Wu L."/>
            <person name="Ma J."/>
        </authorList>
    </citation>
    <scope>NUCLEOTIDE SEQUENCE [LARGE SCALE GENOMIC DNA]</scope>
    <source>
        <strain evidence="6">CCUG 60527</strain>
    </source>
</reference>
<dbReference type="InterPro" id="IPR002130">
    <property type="entry name" value="Cyclophilin-type_PPIase_dom"/>
</dbReference>
<dbReference type="RefSeq" id="WP_386104040.1">
    <property type="nucleotide sequence ID" value="NZ_JBHTJR010000001.1"/>
</dbReference>
<accession>A0ABW3JM45</accession>
<feature type="domain" description="PPIase cyclophilin-type" evidence="4">
    <location>
        <begin position="77"/>
        <end position="226"/>
    </location>
</feature>